<dbReference type="RefSeq" id="WP_119339685.1">
    <property type="nucleotide sequence ID" value="NZ_BJXL01000003.1"/>
</dbReference>
<dbReference type="OrthoDB" id="23936at2"/>
<dbReference type="InterPro" id="IPR050490">
    <property type="entry name" value="Bact_solute-bd_prot1"/>
</dbReference>
<dbReference type="PANTHER" id="PTHR43649">
    <property type="entry name" value="ARABINOSE-BINDING PROTEIN-RELATED"/>
    <property type="match status" value="1"/>
</dbReference>
<evidence type="ECO:0000256" key="1">
    <source>
        <dbReference type="ARBA" id="ARBA00022475"/>
    </source>
</evidence>
<name>A0A511QXH8_9DEIN</name>
<dbReference type="Gene3D" id="3.40.190.10">
    <property type="entry name" value="Periplasmic binding protein-like II"/>
    <property type="match status" value="1"/>
</dbReference>
<evidence type="ECO:0000256" key="3">
    <source>
        <dbReference type="ARBA" id="ARBA00023136"/>
    </source>
</evidence>
<keyword evidence="1" id="KW-1003">Cell membrane</keyword>
<protein>
    <submittedName>
        <fullName evidence="6">ABC transporter substrate-binding protein</fullName>
    </submittedName>
</protein>
<dbReference type="SUPFAM" id="SSF53850">
    <property type="entry name" value="Periplasmic binding protein-like II"/>
    <property type="match status" value="1"/>
</dbReference>
<dbReference type="AlphaFoldDB" id="A0A511QXH8"/>
<keyword evidence="2" id="KW-0732">Signal</keyword>
<dbReference type="Pfam" id="PF01547">
    <property type="entry name" value="SBP_bac_1"/>
    <property type="match status" value="1"/>
</dbReference>
<dbReference type="Proteomes" id="UP000321197">
    <property type="component" value="Unassembled WGS sequence"/>
</dbReference>
<keyword evidence="3" id="KW-0472">Membrane</keyword>
<dbReference type="PANTHER" id="PTHR43649:SF33">
    <property type="entry name" value="POLYGALACTURONAN_RHAMNOGALACTURONAN-BINDING PROTEIN YTCQ"/>
    <property type="match status" value="1"/>
</dbReference>
<organism evidence="6 7">
    <name type="scientific">Meiothermus hypogaeus NBRC 106114</name>
    <dbReference type="NCBI Taxonomy" id="1227553"/>
    <lineage>
        <taxon>Bacteria</taxon>
        <taxon>Thermotogati</taxon>
        <taxon>Deinococcota</taxon>
        <taxon>Deinococci</taxon>
        <taxon>Thermales</taxon>
        <taxon>Thermaceae</taxon>
        <taxon>Meiothermus</taxon>
    </lineage>
</organism>
<accession>A0A511QXH8</accession>
<keyword evidence="4" id="KW-0564">Palmitate</keyword>
<comment type="caution">
    <text evidence="6">The sequence shown here is derived from an EMBL/GenBank/DDBJ whole genome shotgun (WGS) entry which is preliminary data.</text>
</comment>
<sequence length="429" mass="47356">MKKSKWLWLGLLSTLLVLSGVLAQQTASLLFVSTQFTPIEEAQRMRQVILKDFQGRVEFIPEDNAPFTSRILSEVRAGRVNVGLAGGLHGDFPPLVAAGALDPVDDVLAQLKDRRFSQSFVNLGKMGTGNQLYIPWMQATYIMVANRQALQYLPAGANVNTLTYTQLKAWAANIQRATGRRMLGFPAGPRGLMHRFTQGYLYPSYTKSAVTKFRSDEAESMWLEFKSLWQHVNPQSTSYDFMQEPLLAGEVWIAWDHIARLRDALNQKPGDFVAFPAPIGPYGRGFMPVLAGLAIPKGSPNRAAAVAAIEYLTRPEVQITTLAQNGFFPVIQVRLPDNLPQGIRMGADAIARQAQSNVALPSLLPVGLGARGGEYNKVFQDTFARIVLRNEDVRRVLDSEAANLRRIMNETRAPCWSPDPASSGACPVN</sequence>
<evidence type="ECO:0000256" key="2">
    <source>
        <dbReference type="ARBA" id="ARBA00022729"/>
    </source>
</evidence>
<evidence type="ECO:0000313" key="7">
    <source>
        <dbReference type="Proteomes" id="UP000321197"/>
    </source>
</evidence>
<reference evidence="6 7" key="1">
    <citation type="submission" date="2019-07" db="EMBL/GenBank/DDBJ databases">
        <title>Whole genome shotgun sequence of Meiothermus hypogaeus NBRC 106114.</title>
        <authorList>
            <person name="Hosoyama A."/>
            <person name="Uohara A."/>
            <person name="Ohji S."/>
            <person name="Ichikawa N."/>
        </authorList>
    </citation>
    <scope>NUCLEOTIDE SEQUENCE [LARGE SCALE GENOMIC DNA]</scope>
    <source>
        <strain evidence="6 7">NBRC 106114</strain>
    </source>
</reference>
<dbReference type="EMBL" id="BJXL01000003">
    <property type="protein sequence ID" value="GEM82078.1"/>
    <property type="molecule type" value="Genomic_DNA"/>
</dbReference>
<proteinExistence type="predicted"/>
<evidence type="ECO:0000256" key="5">
    <source>
        <dbReference type="ARBA" id="ARBA00023288"/>
    </source>
</evidence>
<gene>
    <name evidence="6" type="ORF">MHY01S_02440</name>
</gene>
<dbReference type="InterPro" id="IPR006059">
    <property type="entry name" value="SBP"/>
</dbReference>
<evidence type="ECO:0000313" key="6">
    <source>
        <dbReference type="EMBL" id="GEM82078.1"/>
    </source>
</evidence>
<keyword evidence="5" id="KW-0449">Lipoprotein</keyword>
<evidence type="ECO:0000256" key="4">
    <source>
        <dbReference type="ARBA" id="ARBA00023139"/>
    </source>
</evidence>